<dbReference type="EMBL" id="JBCAWK010000001">
    <property type="protein sequence ID" value="KAK8869672.1"/>
    <property type="molecule type" value="Genomic_DNA"/>
</dbReference>
<dbReference type="KEGG" id="kne:92177500"/>
<feature type="region of interest" description="Disordered" evidence="1">
    <location>
        <begin position="1"/>
        <end position="114"/>
    </location>
</feature>
<dbReference type="RefSeq" id="XP_066805918.1">
    <property type="nucleotide sequence ID" value="XM_066943376.1"/>
</dbReference>
<evidence type="ECO:0000313" key="2">
    <source>
        <dbReference type="EMBL" id="KAK8869672.1"/>
    </source>
</evidence>
<feature type="compositionally biased region" description="Polar residues" evidence="1">
    <location>
        <begin position="82"/>
        <end position="94"/>
    </location>
</feature>
<reference evidence="2 3" key="1">
    <citation type="journal article" date="2024" name="bioRxiv">
        <title>Comparative genomics of Cryptococcus and Kwoniella reveals pathogenesis evolution and contrasting karyotype dynamics via intercentromeric recombination or chromosome fusion.</title>
        <authorList>
            <person name="Coelho M.A."/>
            <person name="David-Palma M."/>
            <person name="Shea T."/>
            <person name="Bowers K."/>
            <person name="McGinley-Smith S."/>
            <person name="Mohammad A.W."/>
            <person name="Gnirke A."/>
            <person name="Yurkov A.M."/>
            <person name="Nowrousian M."/>
            <person name="Sun S."/>
            <person name="Cuomo C.A."/>
            <person name="Heitman J."/>
        </authorList>
    </citation>
    <scope>NUCLEOTIDE SEQUENCE [LARGE SCALE GENOMIC DNA]</scope>
    <source>
        <strain evidence="2 3">CBS 13917</strain>
    </source>
</reference>
<evidence type="ECO:0000313" key="3">
    <source>
        <dbReference type="Proteomes" id="UP001388673"/>
    </source>
</evidence>
<protein>
    <submittedName>
        <fullName evidence="2">Uncharacterized protein</fullName>
    </submittedName>
</protein>
<proteinExistence type="predicted"/>
<accession>A0AAW0Z633</accession>
<evidence type="ECO:0000256" key="1">
    <source>
        <dbReference type="SAM" id="MobiDB-lite"/>
    </source>
</evidence>
<feature type="compositionally biased region" description="Polar residues" evidence="1">
    <location>
        <begin position="54"/>
        <end position="64"/>
    </location>
</feature>
<comment type="caution">
    <text evidence="2">The sequence shown here is derived from an EMBL/GenBank/DDBJ whole genome shotgun (WGS) entry which is preliminary data.</text>
</comment>
<organism evidence="2 3">
    <name type="scientific">Kwoniella newhampshirensis</name>
    <dbReference type="NCBI Taxonomy" id="1651941"/>
    <lineage>
        <taxon>Eukaryota</taxon>
        <taxon>Fungi</taxon>
        <taxon>Dikarya</taxon>
        <taxon>Basidiomycota</taxon>
        <taxon>Agaricomycotina</taxon>
        <taxon>Tremellomycetes</taxon>
        <taxon>Tremellales</taxon>
        <taxon>Cryptococcaceae</taxon>
        <taxon>Kwoniella</taxon>
    </lineage>
</organism>
<sequence length="114" mass="11731">MPKDIEDIPGLILGERKDTDQQSLPSLGGRGEELAATVSSVQSSKKGGSAAKSTNGDTAQSASVASLWELTGRHSRAGTAGHETNASSQASGANVTRPGPPKNYVDLMSRKRGP</sequence>
<dbReference type="AlphaFoldDB" id="A0AAW0Z633"/>
<dbReference type="Proteomes" id="UP001388673">
    <property type="component" value="Unassembled WGS sequence"/>
</dbReference>
<name>A0AAW0Z633_9TREE</name>
<dbReference type="GeneID" id="92177500"/>
<gene>
    <name evidence="2" type="ORF">IAR55_000240</name>
</gene>
<feature type="compositionally biased region" description="Low complexity" evidence="1">
    <location>
        <begin position="38"/>
        <end position="53"/>
    </location>
</feature>
<keyword evidence="3" id="KW-1185">Reference proteome</keyword>